<dbReference type="Proteomes" id="UP000238322">
    <property type="component" value="Unassembled WGS sequence"/>
</dbReference>
<organism evidence="1 2">
    <name type="scientific">Blastopirellula marina</name>
    <dbReference type="NCBI Taxonomy" id="124"/>
    <lineage>
        <taxon>Bacteria</taxon>
        <taxon>Pseudomonadati</taxon>
        <taxon>Planctomycetota</taxon>
        <taxon>Planctomycetia</taxon>
        <taxon>Pirellulales</taxon>
        <taxon>Pirellulaceae</taxon>
        <taxon>Blastopirellula</taxon>
    </lineage>
</organism>
<dbReference type="OrthoDB" id="800014at2"/>
<evidence type="ECO:0000313" key="2">
    <source>
        <dbReference type="Proteomes" id="UP000238322"/>
    </source>
</evidence>
<name>A0A2S8G5F7_9BACT</name>
<gene>
    <name evidence="1" type="ORF">C5Y83_02720</name>
</gene>
<accession>A0A2S8G5F7</accession>
<dbReference type="RefSeq" id="WP_105328115.1">
    <property type="nucleotide sequence ID" value="NZ_PUHY01000004.1"/>
</dbReference>
<evidence type="ECO:0000313" key="1">
    <source>
        <dbReference type="EMBL" id="PQO39678.1"/>
    </source>
</evidence>
<comment type="caution">
    <text evidence="1">The sequence shown here is derived from an EMBL/GenBank/DDBJ whole genome shotgun (WGS) entry which is preliminary data.</text>
</comment>
<reference evidence="1 2" key="1">
    <citation type="submission" date="2018-02" db="EMBL/GenBank/DDBJ databases">
        <title>Comparative genomes isolates from brazilian mangrove.</title>
        <authorList>
            <person name="Araujo J.E."/>
            <person name="Taketani R.G."/>
            <person name="Silva M.C.P."/>
            <person name="Loureco M.V."/>
            <person name="Andreote F.D."/>
        </authorList>
    </citation>
    <scope>NUCLEOTIDE SEQUENCE [LARGE SCALE GENOMIC DNA]</scope>
    <source>
        <strain evidence="1 2">Hex-1 MGV</strain>
    </source>
</reference>
<dbReference type="EMBL" id="PUHY01000004">
    <property type="protein sequence ID" value="PQO39678.1"/>
    <property type="molecule type" value="Genomic_DNA"/>
</dbReference>
<dbReference type="AlphaFoldDB" id="A0A2S8G5F7"/>
<proteinExistence type="predicted"/>
<protein>
    <submittedName>
        <fullName evidence="1">Uncharacterized protein</fullName>
    </submittedName>
</protein>
<sequence length="103" mass="11860">MAEKNTKDKIDRIPLLGLLSRCRELVNESEDSVWSCMDVEEIYHRLNDAVELLKENRSTDALELHLLFAPTGPLQETSIQNDWSEEFLVLAEQFDATVGKKRL</sequence>